<evidence type="ECO:0000313" key="12">
    <source>
        <dbReference type="Proteomes" id="UP000717328"/>
    </source>
</evidence>
<keyword evidence="4" id="KW-0719">Serine esterase</keyword>
<reference evidence="11" key="1">
    <citation type="submission" date="2021-02" db="EMBL/GenBank/DDBJ databases">
        <authorList>
            <person name="Nieuwenhuis M."/>
            <person name="Van De Peppel L.J.J."/>
        </authorList>
    </citation>
    <scope>NUCLEOTIDE SEQUENCE</scope>
    <source>
        <strain evidence="11">D49</strain>
    </source>
</reference>
<keyword evidence="5" id="KW-0378">Hydrolase</keyword>
<dbReference type="GO" id="GO:0052689">
    <property type="term" value="F:carboxylic ester hydrolase activity"/>
    <property type="evidence" value="ECO:0007669"/>
    <property type="project" value="UniProtKB-KW"/>
</dbReference>
<evidence type="ECO:0000256" key="3">
    <source>
        <dbReference type="ARBA" id="ARBA00014923"/>
    </source>
</evidence>
<evidence type="ECO:0000256" key="7">
    <source>
        <dbReference type="ARBA" id="ARBA00029392"/>
    </source>
</evidence>
<organism evidence="11 12">
    <name type="scientific">Sphagnurus paluster</name>
    <dbReference type="NCBI Taxonomy" id="117069"/>
    <lineage>
        <taxon>Eukaryota</taxon>
        <taxon>Fungi</taxon>
        <taxon>Dikarya</taxon>
        <taxon>Basidiomycota</taxon>
        <taxon>Agaricomycotina</taxon>
        <taxon>Agaricomycetes</taxon>
        <taxon>Agaricomycetidae</taxon>
        <taxon>Agaricales</taxon>
        <taxon>Tricholomatineae</taxon>
        <taxon>Lyophyllaceae</taxon>
        <taxon>Sphagnurus</taxon>
    </lineage>
</organism>
<dbReference type="Pfam" id="PF02230">
    <property type="entry name" value="Abhydrolase_2"/>
    <property type="match status" value="1"/>
</dbReference>
<feature type="domain" description="Phospholipase/carboxylesterase/thioesterase" evidence="10">
    <location>
        <begin position="18"/>
        <end position="200"/>
    </location>
</feature>
<keyword evidence="12" id="KW-1185">Reference proteome</keyword>
<evidence type="ECO:0000256" key="1">
    <source>
        <dbReference type="ARBA" id="ARBA00006499"/>
    </source>
</evidence>
<dbReference type="Proteomes" id="UP000717328">
    <property type="component" value="Unassembled WGS sequence"/>
</dbReference>
<evidence type="ECO:0000256" key="2">
    <source>
        <dbReference type="ARBA" id="ARBA00012423"/>
    </source>
</evidence>
<dbReference type="SUPFAM" id="SSF53474">
    <property type="entry name" value="alpha/beta-Hydrolases"/>
    <property type="match status" value="1"/>
</dbReference>
<evidence type="ECO:0000256" key="8">
    <source>
        <dbReference type="ARBA" id="ARBA00031195"/>
    </source>
</evidence>
<dbReference type="InterPro" id="IPR029058">
    <property type="entry name" value="AB_hydrolase_fold"/>
</dbReference>
<comment type="similarity">
    <text evidence="1">Belongs to the AB hydrolase superfamily. AB hydrolase 2 family.</text>
</comment>
<dbReference type="InterPro" id="IPR050565">
    <property type="entry name" value="LYPA1-2/EST-like"/>
</dbReference>
<dbReference type="OrthoDB" id="2418081at2759"/>
<evidence type="ECO:0000256" key="5">
    <source>
        <dbReference type="ARBA" id="ARBA00022801"/>
    </source>
</evidence>
<dbReference type="GO" id="GO:0008474">
    <property type="term" value="F:palmitoyl-(protein) hydrolase activity"/>
    <property type="evidence" value="ECO:0007669"/>
    <property type="project" value="UniProtKB-EC"/>
</dbReference>
<dbReference type="Gene3D" id="3.40.50.1820">
    <property type="entry name" value="alpha/beta hydrolase"/>
    <property type="match status" value="1"/>
</dbReference>
<dbReference type="GO" id="GO:0005737">
    <property type="term" value="C:cytoplasm"/>
    <property type="evidence" value="ECO:0007669"/>
    <property type="project" value="TreeGrafter"/>
</dbReference>
<dbReference type="EC" id="3.1.2.22" evidence="2"/>
<keyword evidence="6" id="KW-0276">Fatty acid metabolism</keyword>
<proteinExistence type="inferred from homology"/>
<dbReference type="AlphaFoldDB" id="A0A9P7GQH7"/>
<dbReference type="GO" id="GO:0006631">
    <property type="term" value="P:fatty acid metabolic process"/>
    <property type="evidence" value="ECO:0007669"/>
    <property type="project" value="UniProtKB-KW"/>
</dbReference>
<comment type="catalytic activity">
    <reaction evidence="9">
        <text>S-hexadecanoyl-L-cysteinyl-[protein] + H2O = L-cysteinyl-[protein] + hexadecanoate + H(+)</text>
        <dbReference type="Rhea" id="RHEA:19233"/>
        <dbReference type="Rhea" id="RHEA-COMP:10131"/>
        <dbReference type="Rhea" id="RHEA-COMP:11032"/>
        <dbReference type="ChEBI" id="CHEBI:7896"/>
        <dbReference type="ChEBI" id="CHEBI:15377"/>
        <dbReference type="ChEBI" id="CHEBI:15378"/>
        <dbReference type="ChEBI" id="CHEBI:29950"/>
        <dbReference type="ChEBI" id="CHEBI:74151"/>
        <dbReference type="EC" id="3.1.2.22"/>
    </reaction>
</comment>
<evidence type="ECO:0000256" key="4">
    <source>
        <dbReference type="ARBA" id="ARBA00022487"/>
    </source>
</evidence>
<evidence type="ECO:0000259" key="10">
    <source>
        <dbReference type="Pfam" id="PF02230"/>
    </source>
</evidence>
<comment type="function">
    <text evidence="7">Hydrolyzes fatty acids from S-acylated cysteine residues in proteins with a strong preference for palmitoylated G-alpha proteins over other acyl substrates. Mediates the deacylation of G-alpha proteins such as GPA1 in vivo, but has weak or no activity toward palmitoylated Ras proteins. Has weak lysophospholipase activity in vitro; however such activity may not exist in vivo.</text>
</comment>
<protein>
    <recommendedName>
        <fullName evidence="3">Acyl-protein thioesterase 1</fullName>
        <ecNumber evidence="2">3.1.2.22</ecNumber>
    </recommendedName>
    <alternativeName>
        <fullName evidence="8">Palmitoyl-protein hydrolase</fullName>
    </alternativeName>
</protein>
<name>A0A9P7GQH7_9AGAR</name>
<accession>A0A9P7GQH7</accession>
<sequence>MSQIQAENEGLKIPYELIVREPTEKHTATVIWLHGLGDSAEGMLPMVDVLRGFSGVEHVKIIMPTANRMAVIGAFGEVMNSWFNCFSFEYETRKEDEAGLLLAADLLNDVVKKEQTDYGIPPHRIAIGGISQGSAASIFIALTTPTPLAGLFVMAGYVPLRHRVKEFATPHASSLPIFWGHGAKDPRLQIPFTKATAKQLAVDLGVPFFLSNEAGQLDPSDITAGKGEVRLIIYDDLGHWMSELEMVDLHAWLGKVLPKEETDKDSTTAANVN</sequence>
<keyword evidence="6" id="KW-0443">Lipid metabolism</keyword>
<dbReference type="PANTHER" id="PTHR10655:SF17">
    <property type="entry name" value="LYSOPHOSPHOLIPASE-LIKE PROTEIN 1"/>
    <property type="match status" value="1"/>
</dbReference>
<dbReference type="InterPro" id="IPR003140">
    <property type="entry name" value="PLipase/COase/thioEstase"/>
</dbReference>
<reference evidence="11" key="2">
    <citation type="submission" date="2021-10" db="EMBL/GenBank/DDBJ databases">
        <title>Phylogenomics reveals ancestral predisposition of the termite-cultivated fungus Termitomyces towards a domesticated lifestyle.</title>
        <authorList>
            <person name="Auxier B."/>
            <person name="Grum-Grzhimaylo A."/>
            <person name="Cardenas M.E."/>
            <person name="Lodge J.D."/>
            <person name="Laessoe T."/>
            <person name="Pedersen O."/>
            <person name="Smith M.E."/>
            <person name="Kuyper T.W."/>
            <person name="Franco-Molano E.A."/>
            <person name="Baroni T.J."/>
            <person name="Aanen D.K."/>
        </authorList>
    </citation>
    <scope>NUCLEOTIDE SEQUENCE</scope>
    <source>
        <strain evidence="11">D49</strain>
    </source>
</reference>
<gene>
    <name evidence="11" type="ORF">H0H81_012364</name>
</gene>
<evidence type="ECO:0000256" key="6">
    <source>
        <dbReference type="ARBA" id="ARBA00022832"/>
    </source>
</evidence>
<evidence type="ECO:0000313" key="11">
    <source>
        <dbReference type="EMBL" id="KAG5653555.1"/>
    </source>
</evidence>
<dbReference type="PANTHER" id="PTHR10655">
    <property type="entry name" value="LYSOPHOSPHOLIPASE-RELATED"/>
    <property type="match status" value="1"/>
</dbReference>
<comment type="caution">
    <text evidence="11">The sequence shown here is derived from an EMBL/GenBank/DDBJ whole genome shotgun (WGS) entry which is preliminary data.</text>
</comment>
<dbReference type="EMBL" id="JABCKI010000046">
    <property type="protein sequence ID" value="KAG5653555.1"/>
    <property type="molecule type" value="Genomic_DNA"/>
</dbReference>
<evidence type="ECO:0000256" key="9">
    <source>
        <dbReference type="ARBA" id="ARBA00047337"/>
    </source>
</evidence>